<dbReference type="Gene3D" id="3.10.129.10">
    <property type="entry name" value="Hotdog Thioesterase"/>
    <property type="match status" value="1"/>
</dbReference>
<dbReference type="Proteomes" id="UP001225957">
    <property type="component" value="Unassembled WGS sequence"/>
</dbReference>
<proteinExistence type="inferred from homology"/>
<gene>
    <name evidence="3" type="ORF">QLQ83_02680</name>
</gene>
<keyword evidence="2 3" id="KW-0378">Hydrolase</keyword>
<dbReference type="PANTHER" id="PTHR31793">
    <property type="entry name" value="4-HYDROXYBENZOYL-COA THIOESTERASE FAMILY MEMBER"/>
    <property type="match status" value="1"/>
</dbReference>
<comment type="caution">
    <text evidence="3">The sequence shown here is derived from an EMBL/GenBank/DDBJ whole genome shotgun (WGS) entry which is preliminary data.</text>
</comment>
<sequence>MPGCWPGPACWPGGPLAWPRTLAPGLDRALARGNAVFPAETTTRKRQMFTRTIEPAFYDTDALGHVNNTRLPAWFELARNDLFRLFTPDLDPRKWRLIMARMEVDYRAELQYGREIEIRTYVSRLGNSSFTVSQEARQDGQLTNLGHTVMVHFDHEAKKAIPIEGELREALEIHLQAEPADA</sequence>
<dbReference type="SUPFAM" id="SSF54637">
    <property type="entry name" value="Thioesterase/thiol ester dehydrase-isomerase"/>
    <property type="match status" value="1"/>
</dbReference>
<dbReference type="InterPro" id="IPR029069">
    <property type="entry name" value="HotDog_dom_sf"/>
</dbReference>
<evidence type="ECO:0000256" key="1">
    <source>
        <dbReference type="ARBA" id="ARBA00005953"/>
    </source>
</evidence>
<dbReference type="CDD" id="cd00586">
    <property type="entry name" value="4HBT"/>
    <property type="match status" value="1"/>
</dbReference>
<comment type="similarity">
    <text evidence="1">Belongs to the 4-hydroxybenzoyl-CoA thioesterase family.</text>
</comment>
<evidence type="ECO:0000313" key="3">
    <source>
        <dbReference type="EMBL" id="MDI5889998.1"/>
    </source>
</evidence>
<protein>
    <submittedName>
        <fullName evidence="3">Thioesterase family protein</fullName>
        <ecNumber evidence="3">3.1.2.-</ecNumber>
    </submittedName>
</protein>
<dbReference type="GO" id="GO:0016787">
    <property type="term" value="F:hydrolase activity"/>
    <property type="evidence" value="ECO:0007669"/>
    <property type="project" value="UniProtKB-KW"/>
</dbReference>
<reference evidence="3 4" key="1">
    <citation type="submission" date="2023-04" db="EMBL/GenBank/DDBJ databases">
        <title>Halomonas strains isolated from rhizosphere soil.</title>
        <authorList>
            <person name="Xu L."/>
            <person name="Sun J.-Q."/>
        </authorList>
    </citation>
    <scope>NUCLEOTIDE SEQUENCE [LARGE SCALE GENOMIC DNA]</scope>
    <source>
        <strain evidence="3 4">LR5S20</strain>
    </source>
</reference>
<dbReference type="PANTHER" id="PTHR31793:SF27">
    <property type="entry name" value="NOVEL THIOESTERASE SUPERFAMILY DOMAIN AND SAPOSIN A-TYPE DOMAIN CONTAINING PROTEIN (0610012H03RIK)"/>
    <property type="match status" value="1"/>
</dbReference>
<dbReference type="Pfam" id="PF13279">
    <property type="entry name" value="4HBT_2"/>
    <property type="match status" value="1"/>
</dbReference>
<name>A0ABT6UXN4_9GAMM</name>
<organism evidence="3 4">
    <name type="scientific">Halomonas rhizosphaerae</name>
    <dbReference type="NCBI Taxonomy" id="3043296"/>
    <lineage>
        <taxon>Bacteria</taxon>
        <taxon>Pseudomonadati</taxon>
        <taxon>Pseudomonadota</taxon>
        <taxon>Gammaproteobacteria</taxon>
        <taxon>Oceanospirillales</taxon>
        <taxon>Halomonadaceae</taxon>
        <taxon>Halomonas</taxon>
    </lineage>
</organism>
<dbReference type="EMBL" id="JASCQP010000008">
    <property type="protein sequence ID" value="MDI5889998.1"/>
    <property type="molecule type" value="Genomic_DNA"/>
</dbReference>
<accession>A0ABT6UXN4</accession>
<keyword evidence="4" id="KW-1185">Reference proteome</keyword>
<evidence type="ECO:0000256" key="2">
    <source>
        <dbReference type="ARBA" id="ARBA00022801"/>
    </source>
</evidence>
<evidence type="ECO:0000313" key="4">
    <source>
        <dbReference type="Proteomes" id="UP001225957"/>
    </source>
</evidence>
<dbReference type="EC" id="3.1.2.-" evidence="3"/>
<dbReference type="InterPro" id="IPR050563">
    <property type="entry name" value="4-hydroxybenzoyl-CoA_TE"/>
</dbReference>